<dbReference type="Pfam" id="PF00008">
    <property type="entry name" value="EGF"/>
    <property type="match status" value="1"/>
</dbReference>
<proteinExistence type="predicted"/>
<reference evidence="3" key="1">
    <citation type="submission" date="2021-02" db="EMBL/GenBank/DDBJ databases">
        <authorList>
            <person name="Nowell W R."/>
        </authorList>
    </citation>
    <scope>NUCLEOTIDE SEQUENCE</scope>
</reference>
<dbReference type="SUPFAM" id="SSF57196">
    <property type="entry name" value="EGF/Laminin"/>
    <property type="match status" value="1"/>
</dbReference>
<sequence>MCERGTSGVLCERIERLFNEKHCPLNCQAGGTCVYVSATPTCRCPPGLNGPLCEI</sequence>
<evidence type="ECO:0000313" key="3">
    <source>
        <dbReference type="EMBL" id="CAF5097840.1"/>
    </source>
</evidence>
<dbReference type="PROSITE" id="PS50026">
    <property type="entry name" value="EGF_3"/>
    <property type="match status" value="1"/>
</dbReference>
<feature type="domain" description="EGF-like" evidence="2">
    <location>
        <begin position="19"/>
        <end position="54"/>
    </location>
</feature>
<keyword evidence="1" id="KW-1015">Disulfide bond</keyword>
<gene>
    <name evidence="3" type="ORF">QYT958_LOCUS44676</name>
    <name evidence="4" type="ORF">QYT958_LOCUS47563</name>
</gene>
<feature type="disulfide bond" evidence="1">
    <location>
        <begin position="44"/>
        <end position="53"/>
    </location>
</feature>
<comment type="caution">
    <text evidence="1">Lacks conserved residue(s) required for the propagation of feature annotation.</text>
</comment>
<dbReference type="Proteomes" id="UP000663848">
    <property type="component" value="Unassembled WGS sequence"/>
</dbReference>
<keyword evidence="1" id="KW-0245">EGF-like domain</keyword>
<organism evidence="3 5">
    <name type="scientific">Rotaria socialis</name>
    <dbReference type="NCBI Taxonomy" id="392032"/>
    <lineage>
        <taxon>Eukaryota</taxon>
        <taxon>Metazoa</taxon>
        <taxon>Spiralia</taxon>
        <taxon>Gnathifera</taxon>
        <taxon>Rotifera</taxon>
        <taxon>Eurotatoria</taxon>
        <taxon>Bdelloidea</taxon>
        <taxon>Philodinida</taxon>
        <taxon>Philodinidae</taxon>
        <taxon>Rotaria</taxon>
    </lineage>
</organism>
<dbReference type="EMBL" id="CAJOBR010090279">
    <property type="protein sequence ID" value="CAF5139516.1"/>
    <property type="molecule type" value="Genomic_DNA"/>
</dbReference>
<accession>A0A822ECS4</accession>
<name>A0A822ECS4_9BILA</name>
<dbReference type="AlphaFoldDB" id="A0A822ECS4"/>
<evidence type="ECO:0000256" key="1">
    <source>
        <dbReference type="PROSITE-ProRule" id="PRU00076"/>
    </source>
</evidence>
<dbReference type="PROSITE" id="PS00022">
    <property type="entry name" value="EGF_1"/>
    <property type="match status" value="1"/>
</dbReference>
<feature type="non-terminal residue" evidence="3">
    <location>
        <position position="55"/>
    </location>
</feature>
<evidence type="ECO:0000313" key="5">
    <source>
        <dbReference type="Proteomes" id="UP000663848"/>
    </source>
</evidence>
<evidence type="ECO:0000313" key="4">
    <source>
        <dbReference type="EMBL" id="CAF5139516.1"/>
    </source>
</evidence>
<dbReference type="EMBL" id="CAJOBR010070401">
    <property type="protein sequence ID" value="CAF5097840.1"/>
    <property type="molecule type" value="Genomic_DNA"/>
</dbReference>
<protein>
    <recommendedName>
        <fullName evidence="2">EGF-like domain-containing protein</fullName>
    </recommendedName>
</protein>
<dbReference type="InterPro" id="IPR000742">
    <property type="entry name" value="EGF"/>
</dbReference>
<comment type="caution">
    <text evidence="3">The sequence shown here is derived from an EMBL/GenBank/DDBJ whole genome shotgun (WGS) entry which is preliminary data.</text>
</comment>
<evidence type="ECO:0000259" key="2">
    <source>
        <dbReference type="PROSITE" id="PS50026"/>
    </source>
</evidence>
<dbReference type="Gene3D" id="2.10.25.10">
    <property type="entry name" value="Laminin"/>
    <property type="match status" value="1"/>
</dbReference>
<feature type="disulfide bond" evidence="1">
    <location>
        <begin position="23"/>
        <end position="33"/>
    </location>
</feature>